<dbReference type="InterPro" id="IPR002885">
    <property type="entry name" value="PPR_rpt"/>
</dbReference>
<dbReference type="Gene3D" id="1.25.40.10">
    <property type="entry name" value="Tetratricopeptide repeat domain"/>
    <property type="match status" value="6"/>
</dbReference>
<feature type="repeat" description="PPR" evidence="2">
    <location>
        <begin position="605"/>
        <end position="639"/>
    </location>
</feature>
<feature type="repeat" description="PPR" evidence="2">
    <location>
        <begin position="290"/>
        <end position="324"/>
    </location>
</feature>
<dbReference type="PANTHER" id="PTHR45613:SF99">
    <property type="entry name" value="PENTACOTRIPEPTIDE-REPEAT REGION OF PRORP DOMAIN-CONTAINING PROTEIN"/>
    <property type="match status" value="1"/>
</dbReference>
<evidence type="ECO:0000313" key="4">
    <source>
        <dbReference type="Proteomes" id="UP001318860"/>
    </source>
</evidence>
<gene>
    <name evidence="3" type="ORF">DH2020_047977</name>
</gene>
<feature type="repeat" description="PPR" evidence="2">
    <location>
        <begin position="535"/>
        <end position="569"/>
    </location>
</feature>
<organism evidence="3 4">
    <name type="scientific">Rehmannia glutinosa</name>
    <name type="common">Chinese foxglove</name>
    <dbReference type="NCBI Taxonomy" id="99300"/>
    <lineage>
        <taxon>Eukaryota</taxon>
        <taxon>Viridiplantae</taxon>
        <taxon>Streptophyta</taxon>
        <taxon>Embryophyta</taxon>
        <taxon>Tracheophyta</taxon>
        <taxon>Spermatophyta</taxon>
        <taxon>Magnoliopsida</taxon>
        <taxon>eudicotyledons</taxon>
        <taxon>Gunneridae</taxon>
        <taxon>Pentapetalae</taxon>
        <taxon>asterids</taxon>
        <taxon>lamiids</taxon>
        <taxon>Lamiales</taxon>
        <taxon>Orobanchaceae</taxon>
        <taxon>Rehmannieae</taxon>
        <taxon>Rehmannia</taxon>
    </lineage>
</organism>
<dbReference type="Pfam" id="PF12854">
    <property type="entry name" value="PPR_1"/>
    <property type="match status" value="1"/>
</dbReference>
<comment type="caution">
    <text evidence="3">The sequence shown here is derived from an EMBL/GenBank/DDBJ whole genome shotgun (WGS) entry which is preliminary data.</text>
</comment>
<evidence type="ECO:0008006" key="5">
    <source>
        <dbReference type="Google" id="ProtNLM"/>
    </source>
</evidence>
<dbReference type="PANTHER" id="PTHR45613">
    <property type="entry name" value="PENTATRICOPEPTIDE REPEAT-CONTAINING PROTEIN"/>
    <property type="match status" value="1"/>
</dbReference>
<dbReference type="SUPFAM" id="SSF48452">
    <property type="entry name" value="TPR-like"/>
    <property type="match status" value="1"/>
</dbReference>
<dbReference type="PROSITE" id="PS51375">
    <property type="entry name" value="PPR"/>
    <property type="match status" value="11"/>
</dbReference>
<dbReference type="Proteomes" id="UP001318860">
    <property type="component" value="Unassembled WGS sequence"/>
</dbReference>
<dbReference type="NCBIfam" id="TIGR00756">
    <property type="entry name" value="PPR"/>
    <property type="match status" value="11"/>
</dbReference>
<feature type="repeat" description="PPR" evidence="2">
    <location>
        <begin position="360"/>
        <end position="394"/>
    </location>
</feature>
<keyword evidence="4" id="KW-1185">Reference proteome</keyword>
<name>A0ABR0U7L1_REHGL</name>
<evidence type="ECO:0000256" key="2">
    <source>
        <dbReference type="PROSITE-ProRule" id="PRU00708"/>
    </source>
</evidence>
<protein>
    <recommendedName>
        <fullName evidence="5">Pentatricopeptide repeat-containing protein</fullName>
    </recommendedName>
</protein>
<evidence type="ECO:0000256" key="1">
    <source>
        <dbReference type="ARBA" id="ARBA00022737"/>
    </source>
</evidence>
<feature type="repeat" description="PPR" evidence="2">
    <location>
        <begin position="465"/>
        <end position="499"/>
    </location>
</feature>
<feature type="repeat" description="PPR" evidence="2">
    <location>
        <begin position="500"/>
        <end position="534"/>
    </location>
</feature>
<feature type="repeat" description="PPR" evidence="2">
    <location>
        <begin position="570"/>
        <end position="604"/>
    </location>
</feature>
<feature type="repeat" description="PPR" evidence="2">
    <location>
        <begin position="395"/>
        <end position="429"/>
    </location>
</feature>
<keyword evidence="1" id="KW-0677">Repeat</keyword>
<dbReference type="Pfam" id="PF13041">
    <property type="entry name" value="PPR_2"/>
    <property type="match status" value="5"/>
</dbReference>
<reference evidence="3 4" key="1">
    <citation type="journal article" date="2021" name="Comput. Struct. Biotechnol. J.">
        <title>De novo genome assembly of the potent medicinal plant Rehmannia glutinosa using nanopore technology.</title>
        <authorList>
            <person name="Ma L."/>
            <person name="Dong C."/>
            <person name="Song C."/>
            <person name="Wang X."/>
            <person name="Zheng X."/>
            <person name="Niu Y."/>
            <person name="Chen S."/>
            <person name="Feng W."/>
        </authorList>
    </citation>
    <scope>NUCLEOTIDE SEQUENCE [LARGE SCALE GENOMIC DNA]</scope>
    <source>
        <strain evidence="3">DH-2019</strain>
    </source>
</reference>
<feature type="repeat" description="PPR" evidence="2">
    <location>
        <begin position="642"/>
        <end position="676"/>
    </location>
</feature>
<dbReference type="Pfam" id="PF01535">
    <property type="entry name" value="PPR"/>
    <property type="match status" value="2"/>
</dbReference>
<sequence>MKSLGEASCFLGTGVLKSDGFCLSTKICIKFIESFSYGGVKANDYSMEPCLKLAKDGGKFLEDATPFRQLVGSLFYLTITRPDISFLVQFPSVKPLYRGMPISAFKAKHQTLKLFSIPSKSPANLFSSIPSSLTQHLNANPESQFPNSVITPPLEPSPNFHDPPISDRLFRDARKLGSYRRGDSTFYSLIEHHAKHADFRALDMVFERMKREKRSFIEKNFILVFRACGKAHLHHKAVDLFDRMVDEFQCKQTVKSFNSVLNVIIQQGVYHHALEFYDHVINNKKNISPNVLTFNLVIKALCKLGLVSRAIDVFREMSSLKCEPDAYTYCTLMDGLCKEDRIDDAVALFDEMQIEGCSPSPATFNVLINGLCRKGDLARAAKLVDNMFLKGCIPNEVTYNTLIHGLCLKGKLDKAVSLLARMLSNKLIPNDVTYGTIINGLVKQRRAVDGVHVLMAMEERGYKENEYVYSALISGLFKEGKSEEALNLWSKMIGKGCKPNIVVYSALIDGLCREGKPYEAEEYLFQMINIGWSPNAFTCSSLMRGFFKVGNCDRAMLVWKEMVGKDYMDNEVCYSVLLHGLCKNGKLKDALMVWKHVLTKGLTPDVVAYSSMIHGLCNAGYIKQGLNLFNEMLCKGSNSKPDVVTYNILLNALCRQDNISHAIDLLNSMLNQGCDPDSVTCKILLTTLKEKHDPPLDGREFLDELILKLHKRQRIVGACKIIEVMLQSFLHPKASTWDKVVQEICKPKKILAVIDKCWHDLFF</sequence>
<dbReference type="InterPro" id="IPR011990">
    <property type="entry name" value="TPR-like_helical_dom_sf"/>
</dbReference>
<proteinExistence type="predicted"/>
<feature type="repeat" description="PPR" evidence="2">
    <location>
        <begin position="430"/>
        <end position="464"/>
    </location>
</feature>
<accession>A0ABR0U7L1</accession>
<dbReference type="EMBL" id="JABTTQ020003343">
    <property type="protein sequence ID" value="KAK6118304.1"/>
    <property type="molecule type" value="Genomic_DNA"/>
</dbReference>
<evidence type="ECO:0000313" key="3">
    <source>
        <dbReference type="EMBL" id="KAK6118304.1"/>
    </source>
</evidence>
<feature type="repeat" description="PPR" evidence="2">
    <location>
        <begin position="325"/>
        <end position="359"/>
    </location>
</feature>